<evidence type="ECO:0000313" key="2">
    <source>
        <dbReference type="EMBL" id="MBN3578210.1"/>
    </source>
</evidence>
<dbReference type="EMBL" id="JAFHLB010000012">
    <property type="protein sequence ID" value="MBN3578210.1"/>
    <property type="molecule type" value="Genomic_DNA"/>
</dbReference>
<protein>
    <submittedName>
        <fullName evidence="2">Glycosyltransferase family 4 protein</fullName>
    </submittedName>
</protein>
<keyword evidence="3" id="KW-1185">Reference proteome</keyword>
<feature type="domain" description="Glycosyl transferase family 1" evidence="1">
    <location>
        <begin position="213"/>
        <end position="378"/>
    </location>
</feature>
<gene>
    <name evidence="2" type="ORF">JYA62_11065</name>
</gene>
<dbReference type="PANTHER" id="PTHR12526">
    <property type="entry name" value="GLYCOSYLTRANSFERASE"/>
    <property type="match status" value="1"/>
</dbReference>
<dbReference type="Proteomes" id="UP000779070">
    <property type="component" value="Unassembled WGS sequence"/>
</dbReference>
<evidence type="ECO:0000259" key="1">
    <source>
        <dbReference type="Pfam" id="PF00534"/>
    </source>
</evidence>
<reference evidence="2 3" key="1">
    <citation type="submission" date="2021-02" db="EMBL/GenBank/DDBJ databases">
        <title>Draft Genome Sequences of 5 Vibrio neptunius Strains Isolated From of Bivalve Hatcheries.</title>
        <authorList>
            <person name="Galvis F."/>
            <person name="Barja J.L."/>
            <person name="Lemos M.L."/>
            <person name="Balado M."/>
        </authorList>
    </citation>
    <scope>NUCLEOTIDE SEQUENCE [LARGE SCALE GENOMIC DNA]</scope>
    <source>
        <strain evidence="2 3">PP-145.98</strain>
    </source>
</reference>
<dbReference type="RefSeq" id="WP_206369917.1">
    <property type="nucleotide sequence ID" value="NZ_CAWPTM010000029.1"/>
</dbReference>
<accession>A0ABS3A2I4</accession>
<dbReference type="Pfam" id="PF00534">
    <property type="entry name" value="Glycos_transf_1"/>
    <property type="match status" value="1"/>
</dbReference>
<proteinExistence type="predicted"/>
<name>A0ABS3A2I4_9VIBR</name>
<dbReference type="SUPFAM" id="SSF53756">
    <property type="entry name" value="UDP-Glycosyltransferase/glycogen phosphorylase"/>
    <property type="match status" value="1"/>
</dbReference>
<organism evidence="2 3">
    <name type="scientific">Vibrio neptunius</name>
    <dbReference type="NCBI Taxonomy" id="170651"/>
    <lineage>
        <taxon>Bacteria</taxon>
        <taxon>Pseudomonadati</taxon>
        <taxon>Pseudomonadota</taxon>
        <taxon>Gammaproteobacteria</taxon>
        <taxon>Vibrionales</taxon>
        <taxon>Vibrionaceae</taxon>
        <taxon>Vibrio</taxon>
    </lineage>
</organism>
<dbReference type="PANTHER" id="PTHR12526:SF609">
    <property type="entry name" value="LIPOPOLYSACCHARIDE BIOSYNTHESIS PROTEIN"/>
    <property type="match status" value="1"/>
</dbReference>
<dbReference type="CDD" id="cd03794">
    <property type="entry name" value="GT4_WbuB-like"/>
    <property type="match status" value="1"/>
</dbReference>
<comment type="caution">
    <text evidence="2">The sequence shown here is derived from an EMBL/GenBank/DDBJ whole genome shotgun (WGS) entry which is preliminary data.</text>
</comment>
<dbReference type="Gene3D" id="3.40.50.2000">
    <property type="entry name" value="Glycogen Phosphorylase B"/>
    <property type="match status" value="2"/>
</dbReference>
<evidence type="ECO:0000313" key="3">
    <source>
        <dbReference type="Proteomes" id="UP000779070"/>
    </source>
</evidence>
<dbReference type="InterPro" id="IPR001296">
    <property type="entry name" value="Glyco_trans_1"/>
</dbReference>
<sequence length="402" mass="45441">MKIALFPDDYLPSSTLVHAKMFHELALELKRRGHEPIIVTPSHGRQDQRLTVGKLDGIEVWRFRSPPMRGKGKVQRVVSESLLSLNAYLALKKAAHIKSFDACVNYSPTIFFGPLMHWLKRHCGTYNYLVLRDMFPQWVIDEGLISSKSPIANYFRFFEKINYNASDTIGLMSPANLMYFSKLHPNYQNLQVLRNWADVSPKSFSCSLIDIRKQCQLDDKVIYFYGGNIGHAQDMANLLRLVESMQAYPEAHFLFIGQGDEFELVEKAKKNKNLDNLTLLPSISQEAYKEVLTQVDVGLFSLAKTHKAHNFPGKLLGYMVQSLPILGSVNRGNDLIEFINDQGAGKAYINGEDQSLYEAALMLLKDKASRKEMGSKAHEVLKASFSVEAAASQIIDTIEKTN</sequence>